<dbReference type="Pfam" id="PF03783">
    <property type="entry name" value="CsgG"/>
    <property type="match status" value="1"/>
</dbReference>
<name>A0A7R6PQ80_9BACT</name>
<evidence type="ECO:0000313" key="7">
    <source>
        <dbReference type="EMBL" id="BBB32336.1"/>
    </source>
</evidence>
<dbReference type="InterPro" id="IPR038165">
    <property type="entry name" value="FlgT_C_sf"/>
</dbReference>
<reference evidence="7 8" key="1">
    <citation type="journal article" date="2012" name="Extremophiles">
        <title>Thermotomaculum hydrothermale gen. nov., sp. nov., a novel heterotrophic thermophile within the phylum Acidobacteria from a deep-sea hydrothermal vent chimney in the Southern Okinawa Trough.</title>
        <authorList>
            <person name="Izumi H."/>
            <person name="Nunoura T."/>
            <person name="Miyazaki M."/>
            <person name="Mino S."/>
            <person name="Toki T."/>
            <person name="Takai K."/>
            <person name="Sako Y."/>
            <person name="Sawabe T."/>
            <person name="Nakagawa S."/>
        </authorList>
    </citation>
    <scope>NUCLEOTIDE SEQUENCE [LARGE SCALE GENOMIC DNA]</scope>
    <source>
        <strain evidence="7 8">AC55</strain>
    </source>
</reference>
<dbReference type="InterPro" id="IPR005534">
    <property type="entry name" value="Curli_assmbl/transp-comp_CsgG"/>
</dbReference>
<proteinExistence type="predicted"/>
<accession>A0A7R6PQ80</accession>
<dbReference type="Pfam" id="PF16538">
    <property type="entry name" value="FlgT_C"/>
    <property type="match status" value="1"/>
</dbReference>
<keyword evidence="1" id="KW-1003">Cell membrane</keyword>
<dbReference type="Proteomes" id="UP000595564">
    <property type="component" value="Chromosome"/>
</dbReference>
<dbReference type="KEGG" id="thyd:TTHT_0768"/>
<dbReference type="EMBL" id="AP017470">
    <property type="protein sequence ID" value="BBB32336.1"/>
    <property type="molecule type" value="Genomic_DNA"/>
</dbReference>
<gene>
    <name evidence="7" type="ORF">TTHT_0768</name>
</gene>
<evidence type="ECO:0000313" key="8">
    <source>
        <dbReference type="Proteomes" id="UP000595564"/>
    </source>
</evidence>
<evidence type="ECO:0000259" key="6">
    <source>
        <dbReference type="Pfam" id="PF16538"/>
    </source>
</evidence>
<evidence type="ECO:0000256" key="5">
    <source>
        <dbReference type="ARBA" id="ARBA00023288"/>
    </source>
</evidence>
<keyword evidence="2" id="KW-0732">Signal</keyword>
<keyword evidence="4" id="KW-0564">Palmitate</keyword>
<dbReference type="PANTHER" id="PTHR41164">
    <property type="entry name" value="CURLI PRODUCTION ASSEMBLY/TRANSPORT COMPONENT CSGG"/>
    <property type="match status" value="1"/>
</dbReference>
<evidence type="ECO:0000256" key="4">
    <source>
        <dbReference type="ARBA" id="ARBA00023139"/>
    </source>
</evidence>
<keyword evidence="8" id="KW-1185">Reference proteome</keyword>
<dbReference type="InterPro" id="IPR032388">
    <property type="entry name" value="FlgT_C"/>
</dbReference>
<protein>
    <submittedName>
        <fullName evidence="7">CsgG family protein</fullName>
    </submittedName>
</protein>
<keyword evidence="3" id="KW-0472">Membrane</keyword>
<evidence type="ECO:0000256" key="1">
    <source>
        <dbReference type="ARBA" id="ARBA00022475"/>
    </source>
</evidence>
<dbReference type="PANTHER" id="PTHR41164:SF1">
    <property type="entry name" value="CURLI PRODUCTION ASSEMBLY_TRANSPORT COMPONENT CSGG"/>
    <property type="match status" value="1"/>
</dbReference>
<evidence type="ECO:0000256" key="2">
    <source>
        <dbReference type="ARBA" id="ARBA00022729"/>
    </source>
</evidence>
<dbReference type="AlphaFoldDB" id="A0A7R6PQ80"/>
<keyword evidence="5" id="KW-0449">Lipoprotein</keyword>
<dbReference type="GO" id="GO:0030288">
    <property type="term" value="C:outer membrane-bounded periplasmic space"/>
    <property type="evidence" value="ECO:0007669"/>
    <property type="project" value="InterPro"/>
</dbReference>
<evidence type="ECO:0000256" key="3">
    <source>
        <dbReference type="ARBA" id="ARBA00023136"/>
    </source>
</evidence>
<dbReference type="Gene3D" id="2.40.10.410">
    <property type="entry name" value="FlgT, C-terminal domain"/>
    <property type="match status" value="1"/>
</dbReference>
<feature type="domain" description="Flagellar assembly protein T C-terminal" evidence="6">
    <location>
        <begin position="229"/>
        <end position="290"/>
    </location>
</feature>
<sequence>MVRKFLSVFLIFLLFGGMLQARDTRPRIAIVDFDVDDAGLWYGFKPHKREISAALVSLFTTALVERGAVRVFERKRLEAIMKEQNLSMSGNVDPATAVKIGKLVGVQYILTGKVTRFAYKGKSFDAFFKVGFKFKNKKLEGRLDIRLIRTDTGEVVYVDKGMGSKKFMNLRIATIGGGTDYDETMVNDIFEPIVEQMADKLSKKVQELKIESPEMSVKTGKVIAVKGGEVFINLGARNGVQNGDVFTVKKKGEVLIDPDTGEELGAEMTTVASIKVIEVKEKYSKCKIISGTAKKGDIVSRE</sequence>
<dbReference type="Gene3D" id="3.40.50.10610">
    <property type="entry name" value="ABC-type transport auxiliary lipoprotein component"/>
    <property type="match status" value="1"/>
</dbReference>
<organism evidence="7 8">
    <name type="scientific">Thermotomaculum hydrothermale</name>
    <dbReference type="NCBI Taxonomy" id="981385"/>
    <lineage>
        <taxon>Bacteria</taxon>
        <taxon>Pseudomonadati</taxon>
        <taxon>Acidobacteriota</taxon>
        <taxon>Holophagae</taxon>
        <taxon>Thermotomaculales</taxon>
        <taxon>Thermotomaculaceae</taxon>
        <taxon>Thermotomaculum</taxon>
    </lineage>
</organism>